<reference evidence="2 3" key="1">
    <citation type="submission" date="2023-04" db="EMBL/GenBank/DDBJ databases">
        <title>Streptomyces chengmaiensis sp. nov. isolated from the stem of mangrove plant in Hainan.</title>
        <authorList>
            <person name="Huang X."/>
            <person name="Zhou S."/>
            <person name="Chu X."/>
            <person name="Xie Y."/>
            <person name="Lin Y."/>
        </authorList>
    </citation>
    <scope>NUCLEOTIDE SEQUENCE [LARGE SCALE GENOMIC DNA]</scope>
    <source>
        <strain evidence="2 3">HNM0663</strain>
    </source>
</reference>
<evidence type="ECO:0000313" key="2">
    <source>
        <dbReference type="EMBL" id="MDH2390080.1"/>
    </source>
</evidence>
<name>A0ABT6HN97_9ACTN</name>
<organism evidence="2 3">
    <name type="scientific">Streptomyces chengmaiensis</name>
    <dbReference type="NCBI Taxonomy" id="3040919"/>
    <lineage>
        <taxon>Bacteria</taxon>
        <taxon>Bacillati</taxon>
        <taxon>Actinomycetota</taxon>
        <taxon>Actinomycetes</taxon>
        <taxon>Kitasatosporales</taxon>
        <taxon>Streptomycetaceae</taxon>
        <taxon>Streptomyces</taxon>
    </lineage>
</organism>
<dbReference type="EMBL" id="JARWBG010000015">
    <property type="protein sequence ID" value="MDH2390080.1"/>
    <property type="molecule type" value="Genomic_DNA"/>
</dbReference>
<dbReference type="Proteomes" id="UP001223144">
    <property type="component" value="Unassembled WGS sequence"/>
</dbReference>
<dbReference type="RefSeq" id="WP_279928498.1">
    <property type="nucleotide sequence ID" value="NZ_JARWBG010000015.1"/>
</dbReference>
<feature type="region of interest" description="Disordered" evidence="1">
    <location>
        <begin position="175"/>
        <end position="194"/>
    </location>
</feature>
<evidence type="ECO:0000256" key="1">
    <source>
        <dbReference type="SAM" id="MobiDB-lite"/>
    </source>
</evidence>
<gene>
    <name evidence="2" type="ORF">QCN29_15025</name>
</gene>
<evidence type="ECO:0000313" key="3">
    <source>
        <dbReference type="Proteomes" id="UP001223144"/>
    </source>
</evidence>
<keyword evidence="3" id="KW-1185">Reference proteome</keyword>
<protein>
    <submittedName>
        <fullName evidence="2">Uncharacterized protein</fullName>
    </submittedName>
</protein>
<feature type="compositionally biased region" description="Basic residues" evidence="1">
    <location>
        <begin position="184"/>
        <end position="194"/>
    </location>
</feature>
<comment type="caution">
    <text evidence="2">The sequence shown here is derived from an EMBL/GenBank/DDBJ whole genome shotgun (WGS) entry which is preliminary data.</text>
</comment>
<sequence>MQKPKFNPPYGGAISHVADPAEHHGYLHMVAWAVEIGSHAEYIKDRCAKVKAAGAPLDTLYERSGPCGVGTGEWVRFSDINTTGHDAARGFVRIEQYVRELVRYQHAVAQYPKWRRTAPPLKTFTVTITAPITTTVRALDEEDARRTAMAGWGPSPDGTATARLTGPPGSWVAKFNGTPSVKEVRRRPRSRCAR</sequence>
<proteinExistence type="predicted"/>
<accession>A0ABT6HN97</accession>